<evidence type="ECO:0000256" key="1">
    <source>
        <dbReference type="ARBA" id="ARBA00023125"/>
    </source>
</evidence>
<evidence type="ECO:0000259" key="3">
    <source>
        <dbReference type="PROSITE" id="PS50977"/>
    </source>
</evidence>
<comment type="caution">
    <text evidence="4">The sequence shown here is derived from an EMBL/GenBank/DDBJ whole genome shotgun (WGS) entry which is preliminary data.</text>
</comment>
<dbReference type="PROSITE" id="PS50977">
    <property type="entry name" value="HTH_TETR_2"/>
    <property type="match status" value="1"/>
</dbReference>
<feature type="DNA-binding region" description="H-T-H motif" evidence="2">
    <location>
        <begin position="34"/>
        <end position="53"/>
    </location>
</feature>
<evidence type="ECO:0000313" key="4">
    <source>
        <dbReference type="EMBL" id="KZL90458.1"/>
    </source>
</evidence>
<dbReference type="EMBL" id="LWAE01000005">
    <property type="protein sequence ID" value="KZL90458.1"/>
    <property type="molecule type" value="Genomic_DNA"/>
</dbReference>
<dbReference type="InterPro" id="IPR001647">
    <property type="entry name" value="HTH_TetR"/>
</dbReference>
<dbReference type="PATRIC" id="fig|1121326.3.peg.4288"/>
<gene>
    <name evidence="4" type="primary">slmA</name>
    <name evidence="4" type="ORF">CLMAG_42290</name>
</gene>
<dbReference type="GO" id="GO:0003677">
    <property type="term" value="F:DNA binding"/>
    <property type="evidence" value="ECO:0007669"/>
    <property type="project" value="UniProtKB-UniRule"/>
</dbReference>
<keyword evidence="5" id="KW-1185">Reference proteome</keyword>
<organism evidence="4 5">
    <name type="scientific">Clostridium magnum DSM 2767</name>
    <dbReference type="NCBI Taxonomy" id="1121326"/>
    <lineage>
        <taxon>Bacteria</taxon>
        <taxon>Bacillati</taxon>
        <taxon>Bacillota</taxon>
        <taxon>Clostridia</taxon>
        <taxon>Eubacteriales</taxon>
        <taxon>Clostridiaceae</taxon>
        <taxon>Clostridium</taxon>
    </lineage>
</organism>
<accession>A0A161WUA1</accession>
<evidence type="ECO:0000313" key="5">
    <source>
        <dbReference type="Proteomes" id="UP000076603"/>
    </source>
</evidence>
<dbReference type="Gene3D" id="1.10.357.10">
    <property type="entry name" value="Tetracycline Repressor, domain 2"/>
    <property type="match status" value="1"/>
</dbReference>
<evidence type="ECO:0000256" key="2">
    <source>
        <dbReference type="PROSITE-ProRule" id="PRU00335"/>
    </source>
</evidence>
<dbReference type="SUPFAM" id="SSF46689">
    <property type="entry name" value="Homeodomain-like"/>
    <property type="match status" value="1"/>
</dbReference>
<dbReference type="Pfam" id="PF00440">
    <property type="entry name" value="TetR_N"/>
    <property type="match status" value="1"/>
</dbReference>
<dbReference type="PANTHER" id="PTHR43479">
    <property type="entry name" value="ACREF/ENVCD OPERON REPRESSOR-RELATED"/>
    <property type="match status" value="1"/>
</dbReference>
<dbReference type="InterPro" id="IPR050624">
    <property type="entry name" value="HTH-type_Tx_Regulator"/>
</dbReference>
<dbReference type="STRING" id="1121326.CLMAG_42290"/>
<dbReference type="InterPro" id="IPR009057">
    <property type="entry name" value="Homeodomain-like_sf"/>
</dbReference>
<dbReference type="Proteomes" id="UP000076603">
    <property type="component" value="Unassembled WGS sequence"/>
</dbReference>
<dbReference type="OrthoDB" id="9812484at2"/>
<keyword evidence="1 2" id="KW-0238">DNA-binding</keyword>
<protein>
    <submittedName>
        <fullName evidence="4">Nucleoid occlusion factor SlmA</fullName>
    </submittedName>
</protein>
<reference evidence="4 5" key="1">
    <citation type="submission" date="2016-04" db="EMBL/GenBank/DDBJ databases">
        <title>Genome sequence of Clostridium magnum DSM 2767.</title>
        <authorList>
            <person name="Poehlein A."/>
            <person name="Uhlig R."/>
            <person name="Fischer R."/>
            <person name="Bahl H."/>
            <person name="Daniel R."/>
        </authorList>
    </citation>
    <scope>NUCLEOTIDE SEQUENCE [LARGE SCALE GENOMIC DNA]</scope>
    <source>
        <strain evidence="4 5">DSM 2767</strain>
    </source>
</reference>
<name>A0A161WUA1_9CLOT</name>
<proteinExistence type="predicted"/>
<dbReference type="PRINTS" id="PR00455">
    <property type="entry name" value="HTHTETR"/>
</dbReference>
<sequence>MPNKTFLNLSKERQEEIIEICVEEFSTHDYDSASLNRIIEKLGIAKGSFYRYFDNKTDLYEFLVDYVLDKKINYIKDFYEYDSGKCDMDIPRKIVYRLIEFDFIYFNYSSFILSFMNNKNLNECEIRKGKPAHCIIVDLQNKGLIRKDIDIDLIEFRLFRNLVLLRDFIIRKLNMSTEELSQGETTYRKYEKPISVIVEQYCDMLANGLKTK</sequence>
<feature type="domain" description="HTH tetR-type" evidence="3">
    <location>
        <begin position="11"/>
        <end position="71"/>
    </location>
</feature>
<dbReference type="AlphaFoldDB" id="A0A161WUA1"/>
<dbReference type="PANTHER" id="PTHR43479:SF11">
    <property type="entry name" value="ACREF_ENVCD OPERON REPRESSOR-RELATED"/>
    <property type="match status" value="1"/>
</dbReference>